<feature type="transmembrane region" description="Helical" evidence="9">
    <location>
        <begin position="7"/>
        <end position="26"/>
    </location>
</feature>
<dbReference type="Proteomes" id="UP001310022">
    <property type="component" value="Unassembled WGS sequence"/>
</dbReference>
<evidence type="ECO:0000256" key="7">
    <source>
        <dbReference type="ARBA" id="ARBA00022842"/>
    </source>
</evidence>
<dbReference type="RefSeq" id="WP_338237597.1">
    <property type="nucleotide sequence ID" value="NZ_BQKE01000001.1"/>
</dbReference>
<dbReference type="GO" id="GO:0006281">
    <property type="term" value="P:DNA repair"/>
    <property type="evidence" value="ECO:0007669"/>
    <property type="project" value="UniProtKB-KW"/>
</dbReference>
<evidence type="ECO:0000256" key="8">
    <source>
        <dbReference type="ARBA" id="ARBA00023204"/>
    </source>
</evidence>
<feature type="domain" description="Endonuclease/exonuclease/phosphatase" evidence="10">
    <location>
        <begin position="131"/>
        <end position="340"/>
    </location>
</feature>
<dbReference type="CDD" id="cd09084">
    <property type="entry name" value="EEP-2"/>
    <property type="match status" value="1"/>
</dbReference>
<evidence type="ECO:0000256" key="4">
    <source>
        <dbReference type="ARBA" id="ARBA00022723"/>
    </source>
</evidence>
<reference evidence="11 12" key="1">
    <citation type="submission" date="2021-12" db="EMBL/GenBank/DDBJ databases">
        <title>Genome sequencing of bacteria with rrn-lacking chromosome and rrn-plasmid.</title>
        <authorList>
            <person name="Anda M."/>
            <person name="Iwasaki W."/>
        </authorList>
    </citation>
    <scope>NUCLEOTIDE SEQUENCE [LARGE SCALE GENOMIC DNA]</scope>
    <source>
        <strain evidence="11 12">NBRC 15940</strain>
    </source>
</reference>
<dbReference type="SUPFAM" id="SSF56219">
    <property type="entry name" value="DNase I-like"/>
    <property type="match status" value="1"/>
</dbReference>
<comment type="cofactor">
    <cofactor evidence="1">
        <name>Mn(2+)</name>
        <dbReference type="ChEBI" id="CHEBI:29035"/>
    </cofactor>
</comment>
<evidence type="ECO:0000313" key="12">
    <source>
        <dbReference type="Proteomes" id="UP001310022"/>
    </source>
</evidence>
<organism evidence="11 12">
    <name type="scientific">Persicobacter diffluens</name>
    <dbReference type="NCBI Taxonomy" id="981"/>
    <lineage>
        <taxon>Bacteria</taxon>
        <taxon>Pseudomonadati</taxon>
        <taxon>Bacteroidota</taxon>
        <taxon>Cytophagia</taxon>
        <taxon>Cytophagales</taxon>
        <taxon>Persicobacteraceae</taxon>
        <taxon>Persicobacter</taxon>
    </lineage>
</organism>
<keyword evidence="9" id="KW-0812">Transmembrane</keyword>
<dbReference type="Pfam" id="PF03372">
    <property type="entry name" value="Exo_endo_phos"/>
    <property type="match status" value="1"/>
</dbReference>
<dbReference type="InterPro" id="IPR005135">
    <property type="entry name" value="Endo/exonuclease/phosphatase"/>
</dbReference>
<proteinExistence type="predicted"/>
<evidence type="ECO:0000259" key="10">
    <source>
        <dbReference type="Pfam" id="PF03372"/>
    </source>
</evidence>
<dbReference type="AlphaFoldDB" id="A0AAN5AMX1"/>
<accession>A0AAN5AMX1</accession>
<dbReference type="Gene3D" id="3.60.10.10">
    <property type="entry name" value="Endonuclease/exonuclease/phosphatase"/>
    <property type="match status" value="1"/>
</dbReference>
<evidence type="ECO:0000256" key="2">
    <source>
        <dbReference type="ARBA" id="ARBA00001946"/>
    </source>
</evidence>
<keyword evidence="4" id="KW-0479">Metal-binding</keyword>
<dbReference type="GO" id="GO:0016787">
    <property type="term" value="F:hydrolase activity"/>
    <property type="evidence" value="ECO:0007669"/>
    <property type="project" value="UniProtKB-KW"/>
</dbReference>
<feature type="transmembrane region" description="Helical" evidence="9">
    <location>
        <begin position="32"/>
        <end position="53"/>
    </location>
</feature>
<dbReference type="EMBL" id="BQKE01000001">
    <property type="protein sequence ID" value="GJM62293.1"/>
    <property type="molecule type" value="Genomic_DNA"/>
</dbReference>
<keyword evidence="9" id="KW-0472">Membrane</keyword>
<evidence type="ECO:0000313" key="11">
    <source>
        <dbReference type="EMBL" id="GJM62293.1"/>
    </source>
</evidence>
<dbReference type="PANTHER" id="PTHR15822">
    <property type="entry name" value="TRAF AND TNF RECEPTOR-ASSOCIATED PROTEIN"/>
    <property type="match status" value="1"/>
</dbReference>
<keyword evidence="11" id="KW-0255">Endonuclease</keyword>
<comment type="caution">
    <text evidence="11">The sequence shown here is derived from an EMBL/GenBank/DDBJ whole genome shotgun (WGS) entry which is preliminary data.</text>
</comment>
<keyword evidence="9" id="KW-1133">Transmembrane helix</keyword>
<keyword evidence="12" id="KW-1185">Reference proteome</keyword>
<keyword evidence="3" id="KW-0540">Nuclease</keyword>
<keyword evidence="5" id="KW-0227">DNA damage</keyword>
<name>A0AAN5AMX1_9BACT</name>
<keyword evidence="6" id="KW-0378">Hydrolase</keyword>
<feature type="transmembrane region" description="Helical" evidence="9">
    <location>
        <begin position="60"/>
        <end position="79"/>
    </location>
</feature>
<evidence type="ECO:0000256" key="6">
    <source>
        <dbReference type="ARBA" id="ARBA00022801"/>
    </source>
</evidence>
<dbReference type="InterPro" id="IPR051547">
    <property type="entry name" value="TDP2-like"/>
</dbReference>
<evidence type="ECO:0000256" key="1">
    <source>
        <dbReference type="ARBA" id="ARBA00001936"/>
    </source>
</evidence>
<dbReference type="GO" id="GO:0046872">
    <property type="term" value="F:metal ion binding"/>
    <property type="evidence" value="ECO:0007669"/>
    <property type="project" value="UniProtKB-KW"/>
</dbReference>
<comment type="cofactor">
    <cofactor evidence="2">
        <name>Mg(2+)</name>
        <dbReference type="ChEBI" id="CHEBI:18420"/>
    </cofactor>
</comment>
<gene>
    <name evidence="11" type="ORF">PEDI_28450</name>
</gene>
<keyword evidence="8" id="KW-0234">DNA repair</keyword>
<dbReference type="PANTHER" id="PTHR15822:SF4">
    <property type="entry name" value="TYROSYL-DNA PHOSPHODIESTERASE 2"/>
    <property type="match status" value="1"/>
</dbReference>
<evidence type="ECO:0000256" key="3">
    <source>
        <dbReference type="ARBA" id="ARBA00022722"/>
    </source>
</evidence>
<evidence type="ECO:0000256" key="5">
    <source>
        <dbReference type="ARBA" id="ARBA00022763"/>
    </source>
</evidence>
<evidence type="ECO:0000256" key="9">
    <source>
        <dbReference type="SAM" id="Phobius"/>
    </source>
</evidence>
<keyword evidence="7" id="KW-0460">Magnesium</keyword>
<protein>
    <submittedName>
        <fullName evidence="11">Endonuclease</fullName>
    </submittedName>
</protein>
<sequence>MLRILNIFLIITSLLIYGSIFIPPTLFWPAGILSYGIPVLMLCLLMNIAFQLILRHRIPFLSLGLLLFGVFVMPEIFQWNSVVTDQERKSFEVLSYNSRLMREYKAEEAKGWVYSQEMINFIVEDTSAIKCLQEYYSDGRWKALNVSQKLKQKGYEPYVLNYHQFAENDEFARGMAIFSKFPILKRGKIDIGESSINQAIFADVLLSPKDTIRVYNLHLHSMGINPELEWQKASEAYPILLSKLKSGIQKRVNQTHPILVHIAQSPYPVLVCGDFNDPPFTYNYQQFRKNLHNAFEQKGRGFGFSVNSPMFFLRIDNQFYSDAFELNNFKTLREVPYSDHFPIKSTFRLSAP</sequence>
<dbReference type="InterPro" id="IPR036691">
    <property type="entry name" value="Endo/exonu/phosph_ase_sf"/>
</dbReference>
<dbReference type="GO" id="GO:0004519">
    <property type="term" value="F:endonuclease activity"/>
    <property type="evidence" value="ECO:0007669"/>
    <property type="project" value="UniProtKB-KW"/>
</dbReference>